<feature type="compositionally biased region" description="Basic and acidic residues" evidence="1">
    <location>
        <begin position="1"/>
        <end position="10"/>
    </location>
</feature>
<organism evidence="2 3">
    <name type="scientific">Kitasatospora paracochleata</name>
    <dbReference type="NCBI Taxonomy" id="58354"/>
    <lineage>
        <taxon>Bacteria</taxon>
        <taxon>Bacillati</taxon>
        <taxon>Actinomycetota</taxon>
        <taxon>Actinomycetes</taxon>
        <taxon>Kitasatosporales</taxon>
        <taxon>Streptomycetaceae</taxon>
        <taxon>Kitasatospora</taxon>
    </lineage>
</organism>
<sequence length="120" mass="11946">MMEDQDKAEDAPEVAPVSPTDGLGDSEYPPVGAVAAGDVGGFVGAALGSGAALGAALKYGADLAKTALTERGETRREKLRQDGETERARIAKGTAAPTTEAVGDRGSASGGDLSTPRDGS</sequence>
<accession>A0ABT1J875</accession>
<evidence type="ECO:0000256" key="1">
    <source>
        <dbReference type="SAM" id="MobiDB-lite"/>
    </source>
</evidence>
<keyword evidence="2" id="KW-0449">Lipoprotein</keyword>
<reference evidence="2 3" key="1">
    <citation type="submission" date="2022-06" db="EMBL/GenBank/DDBJ databases">
        <title>Sequencing the genomes of 1000 actinobacteria strains.</title>
        <authorList>
            <person name="Klenk H.-P."/>
        </authorList>
    </citation>
    <scope>NUCLEOTIDE SEQUENCE [LARGE SCALE GENOMIC DNA]</scope>
    <source>
        <strain evidence="2 3">DSM 41656</strain>
    </source>
</reference>
<evidence type="ECO:0000313" key="2">
    <source>
        <dbReference type="EMBL" id="MCP2313630.1"/>
    </source>
</evidence>
<protein>
    <submittedName>
        <fullName evidence="2">Outer membrane lipoprotein SlyB</fullName>
    </submittedName>
</protein>
<gene>
    <name evidence="2" type="ORF">FHR36_006829</name>
</gene>
<dbReference type="EMBL" id="JAMZDX010000007">
    <property type="protein sequence ID" value="MCP2313630.1"/>
    <property type="molecule type" value="Genomic_DNA"/>
</dbReference>
<comment type="caution">
    <text evidence="2">The sequence shown here is derived from an EMBL/GenBank/DDBJ whole genome shotgun (WGS) entry which is preliminary data.</text>
</comment>
<dbReference type="Proteomes" id="UP001206483">
    <property type="component" value="Unassembled WGS sequence"/>
</dbReference>
<evidence type="ECO:0000313" key="3">
    <source>
        <dbReference type="Proteomes" id="UP001206483"/>
    </source>
</evidence>
<dbReference type="RefSeq" id="WP_253803675.1">
    <property type="nucleotide sequence ID" value="NZ_BAAAUB010000017.1"/>
</dbReference>
<feature type="compositionally biased region" description="Basic and acidic residues" evidence="1">
    <location>
        <begin position="72"/>
        <end position="89"/>
    </location>
</feature>
<keyword evidence="3" id="KW-1185">Reference proteome</keyword>
<name>A0ABT1J875_9ACTN</name>
<proteinExistence type="predicted"/>
<feature type="region of interest" description="Disordered" evidence="1">
    <location>
        <begin position="1"/>
        <end position="29"/>
    </location>
</feature>
<feature type="region of interest" description="Disordered" evidence="1">
    <location>
        <begin position="72"/>
        <end position="120"/>
    </location>
</feature>